<evidence type="ECO:0000256" key="1">
    <source>
        <dbReference type="SAM" id="MobiDB-lite"/>
    </source>
</evidence>
<evidence type="ECO:0008006" key="4">
    <source>
        <dbReference type="Google" id="ProtNLM"/>
    </source>
</evidence>
<dbReference type="EMBL" id="JBHTMM010000001">
    <property type="protein sequence ID" value="MFD1304311.1"/>
    <property type="molecule type" value="Genomic_DNA"/>
</dbReference>
<keyword evidence="3" id="KW-1185">Reference proteome</keyword>
<feature type="region of interest" description="Disordered" evidence="1">
    <location>
        <begin position="245"/>
        <end position="276"/>
    </location>
</feature>
<name>A0ABW3X492_9ACTN</name>
<feature type="compositionally biased region" description="Polar residues" evidence="1">
    <location>
        <begin position="247"/>
        <end position="261"/>
    </location>
</feature>
<dbReference type="RefSeq" id="WP_329289231.1">
    <property type="nucleotide sequence ID" value="NZ_JBHSKH010000011.1"/>
</dbReference>
<dbReference type="Proteomes" id="UP001597058">
    <property type="component" value="Unassembled WGS sequence"/>
</dbReference>
<evidence type="ECO:0000313" key="2">
    <source>
        <dbReference type="EMBL" id="MFD1304311.1"/>
    </source>
</evidence>
<proteinExistence type="predicted"/>
<gene>
    <name evidence="2" type="ORF">ACFQ5X_00440</name>
</gene>
<comment type="caution">
    <text evidence="2">The sequence shown here is derived from an EMBL/GenBank/DDBJ whole genome shotgun (WGS) entry which is preliminary data.</text>
</comment>
<reference evidence="3" key="1">
    <citation type="journal article" date="2019" name="Int. J. Syst. Evol. Microbiol.">
        <title>The Global Catalogue of Microorganisms (GCM) 10K type strain sequencing project: providing services to taxonomists for standard genome sequencing and annotation.</title>
        <authorList>
            <consortium name="The Broad Institute Genomics Platform"/>
            <consortium name="The Broad Institute Genome Sequencing Center for Infectious Disease"/>
            <person name="Wu L."/>
            <person name="Ma J."/>
        </authorList>
    </citation>
    <scope>NUCLEOTIDE SEQUENCE [LARGE SCALE GENOMIC DNA]</scope>
    <source>
        <strain evidence="3">CGMCC 4.7020</strain>
    </source>
</reference>
<organism evidence="2 3">
    <name type="scientific">Streptomyces kaempferi</name>
    <dbReference type="NCBI Taxonomy" id="333725"/>
    <lineage>
        <taxon>Bacteria</taxon>
        <taxon>Bacillati</taxon>
        <taxon>Actinomycetota</taxon>
        <taxon>Actinomycetes</taxon>
        <taxon>Kitasatosporales</taxon>
        <taxon>Streptomycetaceae</taxon>
        <taxon>Streptomyces</taxon>
    </lineage>
</organism>
<protein>
    <recommendedName>
        <fullName evidence="4">Lipoprotein</fullName>
    </recommendedName>
</protein>
<evidence type="ECO:0000313" key="3">
    <source>
        <dbReference type="Proteomes" id="UP001597058"/>
    </source>
</evidence>
<sequence>MNRPPHRPASVRPPSPVPRLLVCALTVGVLWSAAACSNDGGGGRTVPASPLAKVAPSSTATLTEAQARTALITNADLPSQWTGTSGAATWRDGLLKSKVDAAGFGTDKNAAADCQKLLDGLYAEDLLGPAKGTKAVTGFDDSDNQAQMHYQVAEYGQAELNRQLAWVATLPQKCAEFTAVDGQGGQQNVQVVSTQLPDEGDARQGLMLTMNGQLDGEPSTLTLDIAAVRVGDSALFLTNGGLDGAESDSTAQAVQQGTSRLRQVLEGKTPAASPTN</sequence>
<accession>A0ABW3X492</accession>